<evidence type="ECO:0000313" key="3">
    <source>
        <dbReference type="Proteomes" id="UP000189981"/>
    </source>
</evidence>
<evidence type="ECO:0000256" key="1">
    <source>
        <dbReference type="SAM" id="Phobius"/>
    </source>
</evidence>
<keyword evidence="1" id="KW-0472">Membrane</keyword>
<dbReference type="STRING" id="572036.SAMN05661099_1893"/>
<dbReference type="AlphaFoldDB" id="A0A1T5CU81"/>
<feature type="transmembrane region" description="Helical" evidence="1">
    <location>
        <begin position="7"/>
        <end position="28"/>
    </location>
</feature>
<reference evidence="3" key="1">
    <citation type="submission" date="2017-02" db="EMBL/GenBank/DDBJ databases">
        <authorList>
            <person name="Varghese N."/>
            <person name="Submissions S."/>
        </authorList>
    </citation>
    <scope>NUCLEOTIDE SEQUENCE [LARGE SCALE GENOMIC DNA]</scope>
    <source>
        <strain evidence="3">DSM 22385</strain>
    </source>
</reference>
<organism evidence="2 3">
    <name type="scientific">Daejeonella lutea</name>
    <dbReference type="NCBI Taxonomy" id="572036"/>
    <lineage>
        <taxon>Bacteria</taxon>
        <taxon>Pseudomonadati</taxon>
        <taxon>Bacteroidota</taxon>
        <taxon>Sphingobacteriia</taxon>
        <taxon>Sphingobacteriales</taxon>
        <taxon>Sphingobacteriaceae</taxon>
        <taxon>Daejeonella</taxon>
    </lineage>
</organism>
<keyword evidence="3" id="KW-1185">Reference proteome</keyword>
<keyword evidence="1" id="KW-0812">Transmembrane</keyword>
<feature type="transmembrane region" description="Helical" evidence="1">
    <location>
        <begin position="34"/>
        <end position="54"/>
    </location>
</feature>
<sequence length="63" mass="7158">MKIYQTRFLIFFIVMLIVPGAISYAGGWDTKLDGLFVLKAFSIACFMTVLYYLLLKNGLGRSK</sequence>
<accession>A0A1T5CU81</accession>
<gene>
    <name evidence="2" type="ORF">SAMN05661099_1893</name>
</gene>
<keyword evidence="1" id="KW-1133">Transmembrane helix</keyword>
<dbReference type="OrthoDB" id="772925at2"/>
<dbReference type="Proteomes" id="UP000189981">
    <property type="component" value="Unassembled WGS sequence"/>
</dbReference>
<dbReference type="RefSeq" id="WP_079702443.1">
    <property type="nucleotide sequence ID" value="NZ_FUYR01000002.1"/>
</dbReference>
<evidence type="ECO:0000313" key="2">
    <source>
        <dbReference type="EMBL" id="SKB63098.1"/>
    </source>
</evidence>
<proteinExistence type="predicted"/>
<dbReference type="EMBL" id="FUYR01000002">
    <property type="protein sequence ID" value="SKB63098.1"/>
    <property type="molecule type" value="Genomic_DNA"/>
</dbReference>
<protein>
    <submittedName>
        <fullName evidence="2">Uncharacterized protein</fullName>
    </submittedName>
</protein>
<name>A0A1T5CU81_9SPHI</name>